<reference evidence="1 2" key="1">
    <citation type="submission" date="2022-10" db="EMBL/GenBank/DDBJ databases">
        <title>Host association and intracellularity evolved multiple times independently in the Rickettsiales.</title>
        <authorList>
            <person name="Castelli M."/>
            <person name="Nardi T."/>
            <person name="Gammuto L."/>
            <person name="Bellinzona G."/>
            <person name="Sabaneyeva E."/>
            <person name="Potekhin A."/>
            <person name="Serra V."/>
            <person name="Petroni G."/>
            <person name="Sassera D."/>
        </authorList>
    </citation>
    <scope>NUCLEOTIDE SEQUENCE [LARGE SCALE GENOMIC DNA]</scope>
    <source>
        <strain evidence="1 2">Kr 154-4</strain>
        <plasmid evidence="1 2">unnamed1</plasmid>
    </source>
</reference>
<protein>
    <submittedName>
        <fullName evidence="1">Uncharacterized protein</fullName>
    </submittedName>
</protein>
<gene>
    <name evidence="1" type="ORF">Trichorick_01389</name>
</gene>
<proteinExistence type="predicted"/>
<keyword evidence="1" id="KW-0614">Plasmid</keyword>
<dbReference type="Proteomes" id="UP001326613">
    <property type="component" value="Plasmid unnamed1"/>
</dbReference>
<evidence type="ECO:0000313" key="2">
    <source>
        <dbReference type="Proteomes" id="UP001326613"/>
    </source>
</evidence>
<name>A0ABZ0UUJ4_9RICK</name>
<dbReference type="EMBL" id="CP112933">
    <property type="protein sequence ID" value="WPY01476.1"/>
    <property type="molecule type" value="Genomic_DNA"/>
</dbReference>
<geneLocation type="plasmid" evidence="1 2">
    <name>unnamed1</name>
</geneLocation>
<dbReference type="RefSeq" id="WP_323738951.1">
    <property type="nucleotide sequence ID" value="NZ_CP112933.1"/>
</dbReference>
<evidence type="ECO:0000313" key="1">
    <source>
        <dbReference type="EMBL" id="WPY01476.1"/>
    </source>
</evidence>
<keyword evidence="2" id="KW-1185">Reference proteome</keyword>
<organism evidence="1 2">
    <name type="scientific">Candidatus Trichorickettsia mobilis</name>
    <dbReference type="NCBI Taxonomy" id="1346319"/>
    <lineage>
        <taxon>Bacteria</taxon>
        <taxon>Pseudomonadati</taxon>
        <taxon>Pseudomonadota</taxon>
        <taxon>Alphaproteobacteria</taxon>
        <taxon>Rickettsiales</taxon>
        <taxon>Rickettsiaceae</taxon>
        <taxon>Rickettsieae</taxon>
        <taxon>Candidatus Trichorickettsia</taxon>
    </lineage>
</organism>
<sequence>MTDQEVRLRCFELAYQYCIKSINGTELEDVFEVAEKIHKFVSDTIGHDDKVDWEAYQAKLRENNKGVVIKKRL</sequence>
<accession>A0ABZ0UUJ4</accession>